<protein>
    <submittedName>
        <fullName evidence="4">RWD domain-containing protein</fullName>
    </submittedName>
</protein>
<evidence type="ECO:0000313" key="4">
    <source>
        <dbReference type="WBParaSite" id="OFLC_0000544301-mRNA-1"/>
    </source>
</evidence>
<proteinExistence type="predicted"/>
<dbReference type="EMBL" id="UZAJ01004686">
    <property type="protein sequence ID" value="VDO43189.1"/>
    <property type="molecule type" value="Genomic_DNA"/>
</dbReference>
<organism evidence="4">
    <name type="scientific">Onchocerca flexuosa</name>
    <dbReference type="NCBI Taxonomy" id="387005"/>
    <lineage>
        <taxon>Eukaryota</taxon>
        <taxon>Metazoa</taxon>
        <taxon>Ecdysozoa</taxon>
        <taxon>Nematoda</taxon>
        <taxon>Chromadorea</taxon>
        <taxon>Rhabditida</taxon>
        <taxon>Spirurina</taxon>
        <taxon>Spiruromorpha</taxon>
        <taxon>Filarioidea</taxon>
        <taxon>Onchocercidae</taxon>
        <taxon>Onchocerca</taxon>
    </lineage>
</organism>
<dbReference type="Proteomes" id="UP000267606">
    <property type="component" value="Unassembled WGS sequence"/>
</dbReference>
<keyword evidence="1" id="KW-0812">Transmembrane</keyword>
<evidence type="ECO:0000256" key="1">
    <source>
        <dbReference type="SAM" id="Phobius"/>
    </source>
</evidence>
<accession>A0A183HD82</accession>
<keyword evidence="3" id="KW-1185">Reference proteome</keyword>
<dbReference type="AlphaFoldDB" id="A0A183HD82"/>
<reference evidence="2 3" key="2">
    <citation type="submission" date="2018-11" db="EMBL/GenBank/DDBJ databases">
        <authorList>
            <consortium name="Pathogen Informatics"/>
        </authorList>
    </citation>
    <scope>NUCLEOTIDE SEQUENCE [LARGE SCALE GENOMIC DNA]</scope>
</reference>
<name>A0A183HD82_9BILA</name>
<evidence type="ECO:0000313" key="3">
    <source>
        <dbReference type="Proteomes" id="UP000267606"/>
    </source>
</evidence>
<keyword evidence="1" id="KW-1133">Transmembrane helix</keyword>
<keyword evidence="1" id="KW-0472">Membrane</keyword>
<reference evidence="4" key="1">
    <citation type="submission" date="2016-06" db="UniProtKB">
        <authorList>
            <consortium name="WormBaseParasite"/>
        </authorList>
    </citation>
    <scope>IDENTIFICATION</scope>
</reference>
<dbReference type="STRING" id="387005.A0A183HD82"/>
<dbReference type="WBParaSite" id="OFLC_0000544301-mRNA-1">
    <property type="protein sequence ID" value="OFLC_0000544301-mRNA-1"/>
    <property type="gene ID" value="OFLC_0000544301"/>
</dbReference>
<feature type="transmembrane region" description="Helical" evidence="1">
    <location>
        <begin position="109"/>
        <end position="132"/>
    </location>
</feature>
<gene>
    <name evidence="2" type="ORF">OFLC_LOCUS5445</name>
</gene>
<evidence type="ECO:0000313" key="2">
    <source>
        <dbReference type="EMBL" id="VDO43189.1"/>
    </source>
</evidence>
<sequence>LNICEFPKAAVHFCFKIDEGYPEYETRQDSQHQKKIQKISVMQDRFQLKVNKVESTVETGDSSVPVYYQTQKNDDLFELITEFLSFHEVSAMCFSELIRGRSAVFAAKAFTNLLGMFFFYCYFIFFSIFLLYKLT</sequence>